<evidence type="ECO:0000313" key="2">
    <source>
        <dbReference type="EMBL" id="TNN25942.1"/>
    </source>
</evidence>
<dbReference type="Proteomes" id="UP000314294">
    <property type="component" value="Unassembled WGS sequence"/>
</dbReference>
<keyword evidence="1" id="KW-0472">Membrane</keyword>
<reference evidence="2 3" key="1">
    <citation type="submission" date="2019-03" db="EMBL/GenBank/DDBJ databases">
        <title>First draft genome of Liparis tanakae, snailfish: a comprehensive survey of snailfish specific genes.</title>
        <authorList>
            <person name="Kim W."/>
            <person name="Song I."/>
            <person name="Jeong J.-H."/>
            <person name="Kim D."/>
            <person name="Kim S."/>
            <person name="Ryu S."/>
            <person name="Song J.Y."/>
            <person name="Lee S.K."/>
        </authorList>
    </citation>
    <scope>NUCLEOTIDE SEQUENCE [LARGE SCALE GENOMIC DNA]</scope>
    <source>
        <tissue evidence="2">Muscle</tissue>
    </source>
</reference>
<proteinExistence type="predicted"/>
<evidence type="ECO:0000256" key="1">
    <source>
        <dbReference type="SAM" id="Phobius"/>
    </source>
</evidence>
<keyword evidence="3" id="KW-1185">Reference proteome</keyword>
<sequence>MAVSIPGVMAMVVFYLMIFGVGIWASFKSKRERKKSPVDSMEMALLGNRNISRAVGIFTTAGEFTLYCSPIS</sequence>
<feature type="transmembrane region" description="Helical" evidence="1">
    <location>
        <begin position="6"/>
        <end position="27"/>
    </location>
</feature>
<evidence type="ECO:0000313" key="3">
    <source>
        <dbReference type="Proteomes" id="UP000314294"/>
    </source>
</evidence>
<keyword evidence="1" id="KW-0812">Transmembrane</keyword>
<organism evidence="2 3">
    <name type="scientific">Liparis tanakae</name>
    <name type="common">Tanaka's snailfish</name>
    <dbReference type="NCBI Taxonomy" id="230148"/>
    <lineage>
        <taxon>Eukaryota</taxon>
        <taxon>Metazoa</taxon>
        <taxon>Chordata</taxon>
        <taxon>Craniata</taxon>
        <taxon>Vertebrata</taxon>
        <taxon>Euteleostomi</taxon>
        <taxon>Actinopterygii</taxon>
        <taxon>Neopterygii</taxon>
        <taxon>Teleostei</taxon>
        <taxon>Neoteleostei</taxon>
        <taxon>Acanthomorphata</taxon>
        <taxon>Eupercaria</taxon>
        <taxon>Perciformes</taxon>
        <taxon>Cottioidei</taxon>
        <taxon>Cottales</taxon>
        <taxon>Liparidae</taxon>
        <taxon>Liparis</taxon>
    </lineage>
</organism>
<accession>A0A4Z2ECB3</accession>
<dbReference type="AlphaFoldDB" id="A0A4Z2ECB3"/>
<keyword evidence="1" id="KW-1133">Transmembrane helix</keyword>
<name>A0A4Z2ECB3_9TELE</name>
<comment type="caution">
    <text evidence="2">The sequence shown here is derived from an EMBL/GenBank/DDBJ whole genome shotgun (WGS) entry which is preliminary data.</text>
</comment>
<dbReference type="OrthoDB" id="546820at2759"/>
<gene>
    <name evidence="2" type="primary">CHT1_4</name>
    <name evidence="2" type="ORF">EYF80_063922</name>
</gene>
<protein>
    <submittedName>
        <fullName evidence="2">High-affinity choline transporter 1</fullName>
    </submittedName>
</protein>
<dbReference type="EMBL" id="SRLO01011307">
    <property type="protein sequence ID" value="TNN25942.1"/>
    <property type="molecule type" value="Genomic_DNA"/>
</dbReference>